<organism evidence="1 2">
    <name type="scientific">Pelobates cultripes</name>
    <name type="common">Western spadefoot toad</name>
    <dbReference type="NCBI Taxonomy" id="61616"/>
    <lineage>
        <taxon>Eukaryota</taxon>
        <taxon>Metazoa</taxon>
        <taxon>Chordata</taxon>
        <taxon>Craniata</taxon>
        <taxon>Vertebrata</taxon>
        <taxon>Euteleostomi</taxon>
        <taxon>Amphibia</taxon>
        <taxon>Batrachia</taxon>
        <taxon>Anura</taxon>
        <taxon>Pelobatoidea</taxon>
        <taxon>Pelobatidae</taxon>
        <taxon>Pelobates</taxon>
    </lineage>
</organism>
<proteinExistence type="predicted"/>
<dbReference type="EMBL" id="OW240914">
    <property type="protein sequence ID" value="CAH2276738.1"/>
    <property type="molecule type" value="Genomic_DNA"/>
</dbReference>
<dbReference type="Proteomes" id="UP001295444">
    <property type="component" value="Chromosome 03"/>
</dbReference>
<reference evidence="1" key="1">
    <citation type="submission" date="2022-03" db="EMBL/GenBank/DDBJ databases">
        <authorList>
            <person name="Alioto T."/>
            <person name="Alioto T."/>
            <person name="Gomez Garrido J."/>
        </authorList>
    </citation>
    <scope>NUCLEOTIDE SEQUENCE</scope>
</reference>
<evidence type="ECO:0000313" key="1">
    <source>
        <dbReference type="EMBL" id="CAH2276738.1"/>
    </source>
</evidence>
<name>A0AAD1VYL8_PELCU</name>
<keyword evidence="2" id="KW-1185">Reference proteome</keyword>
<sequence length="99" mass="11483">MTTNKIEKLQIQKHNLSLNEQRALSELCNNRNLIIKLSDKGGNTALLNRDMYISMCLDHLTDSSCYEKLSKDPTMRYMEEFKQVLNQALEGNVITNKEF</sequence>
<gene>
    <name evidence="1" type="ORF">PECUL_23A007215</name>
</gene>
<dbReference type="AlphaFoldDB" id="A0AAD1VYL8"/>
<evidence type="ECO:0000313" key="2">
    <source>
        <dbReference type="Proteomes" id="UP001295444"/>
    </source>
</evidence>
<accession>A0AAD1VYL8</accession>
<protein>
    <submittedName>
        <fullName evidence="1">Uncharacterized protein</fullName>
    </submittedName>
</protein>